<feature type="region of interest" description="Disordered" evidence="2">
    <location>
        <begin position="1"/>
        <end position="37"/>
    </location>
</feature>
<dbReference type="GeneID" id="25030305"/>
<dbReference type="Proteomes" id="UP000016088">
    <property type="component" value="Unassembled WGS sequence"/>
</dbReference>
<feature type="compositionally biased region" description="Polar residues" evidence="2">
    <location>
        <begin position="19"/>
        <end position="35"/>
    </location>
</feature>
<dbReference type="OMA" id="KEWNYTS"/>
<gene>
    <name evidence="3" type="ORF">SOCG_01323</name>
</gene>
<protein>
    <submittedName>
        <fullName evidence="3">Uncharacterized protein</fullName>
    </submittedName>
</protein>
<keyword evidence="1" id="KW-0175">Coiled coil</keyword>
<sequence length="525" mass="60534">MFPYKSASPSLRQNERSIKQTYSSEVPVTKTTGNDLSDDELKKISSMSEKIEHLEAENKVLTAEVEEKIKSYQREMKSLQTEKLEISEQKRHIRERAKGLEKETFKLDSDMEEHRMLQTEILAEHENFQSITNEINQFFNILGLKDCPTYEELLEEESQLEKEYDSINEALQSALPKSKSLLNILCAVSNASQNIPVDANAAYLYPSCLLRPKSLTTQDSLTLEPKDLELVAFHLKTQQDILEQRAEQIASINQFIEHIETYSTNLSSQDIKYRESSKDLMDKILLLKANLSKSLTLLREKADQKELSIQNISREIEKFSSVRKVEPKVEKYRNALRNVREVKNRDNLSSTNYKYNYPLDSLPIVQKYHVSQEPLLTEPAVLEYLTQVDSFAHDEKAMRVIRARYLKLTGRPLKEWNYTSPIYGRTIEAANLIMHNPRFVSLKHLHVTLRDTNNIVWLAEVWCDDYVRGIGHSLKKGEAIQIAAEQAALQFRDITSEDLLVMGQRHSTVVQDLFLGHPLSLSSIN</sequence>
<dbReference type="EMBL" id="KE503208">
    <property type="protein sequence ID" value="EPX71105.1"/>
    <property type="molecule type" value="Genomic_DNA"/>
</dbReference>
<evidence type="ECO:0000256" key="1">
    <source>
        <dbReference type="SAM" id="Coils"/>
    </source>
</evidence>
<feature type="coiled-coil region" evidence="1">
    <location>
        <begin position="37"/>
        <end position="103"/>
    </location>
</feature>
<dbReference type="AlphaFoldDB" id="S9QXW7"/>
<dbReference type="VEuPathDB" id="FungiDB:SOCG_01323"/>
<evidence type="ECO:0000313" key="4">
    <source>
        <dbReference type="Proteomes" id="UP000016088"/>
    </source>
</evidence>
<keyword evidence="4" id="KW-1185">Reference proteome</keyword>
<dbReference type="RefSeq" id="XP_013019732.1">
    <property type="nucleotide sequence ID" value="XM_013164278.1"/>
</dbReference>
<reference evidence="3 4" key="1">
    <citation type="journal article" date="2011" name="Science">
        <title>Comparative functional genomics of the fission yeasts.</title>
        <authorList>
            <person name="Rhind N."/>
            <person name="Chen Z."/>
            <person name="Yassour M."/>
            <person name="Thompson D.A."/>
            <person name="Haas B.J."/>
            <person name="Habib N."/>
            <person name="Wapinski I."/>
            <person name="Roy S."/>
            <person name="Lin M.F."/>
            <person name="Heiman D.I."/>
            <person name="Young S.K."/>
            <person name="Furuya K."/>
            <person name="Guo Y."/>
            <person name="Pidoux A."/>
            <person name="Chen H.M."/>
            <person name="Robbertse B."/>
            <person name="Goldberg J.M."/>
            <person name="Aoki K."/>
            <person name="Bayne E.H."/>
            <person name="Berlin A.M."/>
            <person name="Desjardins C.A."/>
            <person name="Dobbs E."/>
            <person name="Dukaj L."/>
            <person name="Fan L."/>
            <person name="FitzGerald M.G."/>
            <person name="French C."/>
            <person name="Gujja S."/>
            <person name="Hansen K."/>
            <person name="Keifenheim D."/>
            <person name="Levin J.Z."/>
            <person name="Mosher R.A."/>
            <person name="Mueller C.A."/>
            <person name="Pfiffner J."/>
            <person name="Priest M."/>
            <person name="Russ C."/>
            <person name="Smialowska A."/>
            <person name="Swoboda P."/>
            <person name="Sykes S.M."/>
            <person name="Vaughn M."/>
            <person name="Vengrova S."/>
            <person name="Yoder R."/>
            <person name="Zeng Q."/>
            <person name="Allshire R."/>
            <person name="Baulcombe D."/>
            <person name="Birren B.W."/>
            <person name="Brown W."/>
            <person name="Ekwall K."/>
            <person name="Kellis M."/>
            <person name="Leatherwood J."/>
            <person name="Levin H."/>
            <person name="Margalit H."/>
            <person name="Martienssen R."/>
            <person name="Nieduszynski C.A."/>
            <person name="Spatafora J.W."/>
            <person name="Friedman N."/>
            <person name="Dalgaard J.Z."/>
            <person name="Baumann P."/>
            <person name="Niki H."/>
            <person name="Regev A."/>
            <person name="Nusbaum C."/>
        </authorList>
    </citation>
    <scope>NUCLEOTIDE SEQUENCE [LARGE SCALE GENOMIC DNA]</scope>
    <source>
        <strain evidence="4">yFS286</strain>
    </source>
</reference>
<proteinExistence type="predicted"/>
<name>S9QXW7_SCHOY</name>
<organism evidence="3 4">
    <name type="scientific">Schizosaccharomyces octosporus (strain yFS286)</name>
    <name type="common">Fission yeast</name>
    <name type="synonym">Octosporomyces octosporus</name>
    <dbReference type="NCBI Taxonomy" id="483514"/>
    <lineage>
        <taxon>Eukaryota</taxon>
        <taxon>Fungi</taxon>
        <taxon>Dikarya</taxon>
        <taxon>Ascomycota</taxon>
        <taxon>Taphrinomycotina</taxon>
        <taxon>Schizosaccharomycetes</taxon>
        <taxon>Schizosaccharomycetales</taxon>
        <taxon>Schizosaccharomycetaceae</taxon>
        <taxon>Schizosaccharomyces</taxon>
    </lineage>
</organism>
<dbReference type="OrthoDB" id="5342011at2759"/>
<dbReference type="HOGENOM" id="CLU_518910_0_0_1"/>
<evidence type="ECO:0000313" key="3">
    <source>
        <dbReference type="EMBL" id="EPX71105.1"/>
    </source>
</evidence>
<accession>S9QXW7</accession>
<evidence type="ECO:0000256" key="2">
    <source>
        <dbReference type="SAM" id="MobiDB-lite"/>
    </source>
</evidence>